<dbReference type="AlphaFoldDB" id="A0A4P8EJB9"/>
<geneLocation type="plasmid" evidence="2 3">
    <name>unnamed1</name>
</geneLocation>
<gene>
    <name evidence="2" type="ORF">EOK75_14120</name>
</gene>
<dbReference type="KEGG" id="pseb:EOK75_14120"/>
<accession>A0A4P8EJB9</accession>
<dbReference type="EMBL" id="CP039965">
    <property type="protein sequence ID" value="QCO56933.1"/>
    <property type="molecule type" value="Genomic_DNA"/>
</dbReference>
<name>A0A4P8EJB9_9RHOB</name>
<keyword evidence="1" id="KW-0175">Coiled coil</keyword>
<proteinExistence type="predicted"/>
<dbReference type="Proteomes" id="UP000298631">
    <property type="component" value="Plasmid unnamed1"/>
</dbReference>
<keyword evidence="3" id="KW-1185">Reference proteome</keyword>
<organism evidence="2 3">
    <name type="scientific">Pseudorhodobacter turbinis</name>
    <dbReference type="NCBI Taxonomy" id="2500533"/>
    <lineage>
        <taxon>Bacteria</taxon>
        <taxon>Pseudomonadati</taxon>
        <taxon>Pseudomonadota</taxon>
        <taxon>Alphaproteobacteria</taxon>
        <taxon>Rhodobacterales</taxon>
        <taxon>Paracoccaceae</taxon>
        <taxon>Pseudorhodobacter</taxon>
    </lineage>
</organism>
<feature type="coiled-coil region" evidence="1">
    <location>
        <begin position="27"/>
        <end position="54"/>
    </location>
</feature>
<evidence type="ECO:0000313" key="2">
    <source>
        <dbReference type="EMBL" id="QCO56933.1"/>
    </source>
</evidence>
<evidence type="ECO:0000313" key="3">
    <source>
        <dbReference type="Proteomes" id="UP000298631"/>
    </source>
</evidence>
<evidence type="ECO:0000256" key="1">
    <source>
        <dbReference type="SAM" id="Coils"/>
    </source>
</evidence>
<dbReference type="RefSeq" id="WP_137194743.1">
    <property type="nucleotide sequence ID" value="NZ_CP039965.1"/>
</dbReference>
<reference evidence="2 3" key="1">
    <citation type="submission" date="2019-05" db="EMBL/GenBank/DDBJ databases">
        <title>Pseudorhodobacter turbinis sp. nov., isolated from the gut of the Korean turban shell.</title>
        <authorList>
            <person name="Jeong Y.-S."/>
            <person name="Kang W.-R."/>
            <person name="Bae J.-W."/>
        </authorList>
    </citation>
    <scope>NUCLEOTIDE SEQUENCE [LARGE SCALE GENOMIC DNA]</scope>
    <source>
        <strain evidence="2 3">S12M18</strain>
        <plasmid evidence="2 3">unnamed1</plasmid>
    </source>
</reference>
<protein>
    <submittedName>
        <fullName evidence="2">Uncharacterized protein</fullName>
    </submittedName>
</protein>
<sequence>MTRYALIATLMGCLGLGASLFWVSGQRDSAQSVADVLRAELTTAEQRLNHAAQAAAVHRAYIDRIQVAAAKAAEDEAAVMTMEGADAPLPDYLRDILDRLR</sequence>
<keyword evidence="2" id="KW-0614">Plasmid</keyword>